<protein>
    <recommendedName>
        <fullName evidence="4">Superfamily III holin-X</fullName>
    </recommendedName>
</protein>
<proteinExistence type="predicted"/>
<evidence type="ECO:0000256" key="1">
    <source>
        <dbReference type="SAM" id="Phobius"/>
    </source>
</evidence>
<sequence length="115" mass="12995">MSVFESLDETTDEALNKGESFIRNTEAYYELKLFQMLTTSMALLIKFTLVGSFTLIAFILLAVALSTRIGEAYNSAAIGHLVTSLIFIGLAIFSYLIRRWIENSIIKVLSRKMFK</sequence>
<evidence type="ECO:0000313" key="2">
    <source>
        <dbReference type="EMBL" id="GAA4238788.1"/>
    </source>
</evidence>
<dbReference type="RefSeq" id="WP_344789206.1">
    <property type="nucleotide sequence ID" value="NZ_BAABCA010000006.1"/>
</dbReference>
<evidence type="ECO:0008006" key="4">
    <source>
        <dbReference type="Google" id="ProtNLM"/>
    </source>
</evidence>
<reference evidence="3" key="1">
    <citation type="journal article" date="2019" name="Int. J. Syst. Evol. Microbiol.">
        <title>The Global Catalogue of Microorganisms (GCM) 10K type strain sequencing project: providing services to taxonomists for standard genome sequencing and annotation.</title>
        <authorList>
            <consortium name="The Broad Institute Genomics Platform"/>
            <consortium name="The Broad Institute Genome Sequencing Center for Infectious Disease"/>
            <person name="Wu L."/>
            <person name="Ma J."/>
        </authorList>
    </citation>
    <scope>NUCLEOTIDE SEQUENCE [LARGE SCALE GENOMIC DNA]</scope>
    <source>
        <strain evidence="3">JCM 17630</strain>
    </source>
</reference>
<accession>A0ABP8CFU4</accession>
<keyword evidence="1" id="KW-0472">Membrane</keyword>
<keyword evidence="1" id="KW-1133">Transmembrane helix</keyword>
<comment type="caution">
    <text evidence="2">The sequence shown here is derived from an EMBL/GenBank/DDBJ whole genome shotgun (WGS) entry which is preliminary data.</text>
</comment>
<organism evidence="2 3">
    <name type="scientific">Postechiella marina</name>
    <dbReference type="NCBI Taxonomy" id="943941"/>
    <lineage>
        <taxon>Bacteria</taxon>
        <taxon>Pseudomonadati</taxon>
        <taxon>Bacteroidota</taxon>
        <taxon>Flavobacteriia</taxon>
        <taxon>Flavobacteriales</taxon>
        <taxon>Flavobacteriaceae</taxon>
        <taxon>Postechiella</taxon>
    </lineage>
</organism>
<gene>
    <name evidence="2" type="ORF">GCM10022291_30640</name>
</gene>
<feature type="transmembrane region" description="Helical" evidence="1">
    <location>
        <begin position="77"/>
        <end position="97"/>
    </location>
</feature>
<dbReference type="Proteomes" id="UP001501496">
    <property type="component" value="Unassembled WGS sequence"/>
</dbReference>
<name>A0ABP8CFU4_9FLAO</name>
<evidence type="ECO:0000313" key="3">
    <source>
        <dbReference type="Proteomes" id="UP001501496"/>
    </source>
</evidence>
<dbReference type="EMBL" id="BAABCA010000006">
    <property type="protein sequence ID" value="GAA4238788.1"/>
    <property type="molecule type" value="Genomic_DNA"/>
</dbReference>
<keyword evidence="1" id="KW-0812">Transmembrane</keyword>
<keyword evidence="3" id="KW-1185">Reference proteome</keyword>
<feature type="transmembrane region" description="Helical" evidence="1">
    <location>
        <begin position="43"/>
        <end position="65"/>
    </location>
</feature>